<accession>A0A699XIG9</accession>
<evidence type="ECO:0000313" key="1">
    <source>
        <dbReference type="EMBL" id="GFD58973.1"/>
    </source>
</evidence>
<proteinExistence type="predicted"/>
<dbReference type="EMBL" id="BKCJ011859667">
    <property type="protein sequence ID" value="GFD58973.1"/>
    <property type="molecule type" value="Genomic_DNA"/>
</dbReference>
<name>A0A699XIG9_TANCI</name>
<comment type="caution">
    <text evidence="1">The sequence shown here is derived from an EMBL/GenBank/DDBJ whole genome shotgun (WGS) entry which is preliminary data.</text>
</comment>
<sequence>MATVRDQEIAILRRMNNFFAEDHFTHPAVPTSAAQPAELDAKAWDSLRADPAAIGFDYP</sequence>
<reference evidence="1" key="1">
    <citation type="journal article" date="2019" name="Sci. Rep.">
        <title>Draft genome of Tanacetum cinerariifolium, the natural source of mosquito coil.</title>
        <authorList>
            <person name="Yamashiro T."/>
            <person name="Shiraishi A."/>
            <person name="Satake H."/>
            <person name="Nakayama K."/>
        </authorList>
    </citation>
    <scope>NUCLEOTIDE SEQUENCE</scope>
</reference>
<organism evidence="1">
    <name type="scientific">Tanacetum cinerariifolium</name>
    <name type="common">Dalmatian daisy</name>
    <name type="synonym">Chrysanthemum cinerariifolium</name>
    <dbReference type="NCBI Taxonomy" id="118510"/>
    <lineage>
        <taxon>Eukaryota</taxon>
        <taxon>Viridiplantae</taxon>
        <taxon>Streptophyta</taxon>
        <taxon>Embryophyta</taxon>
        <taxon>Tracheophyta</taxon>
        <taxon>Spermatophyta</taxon>
        <taxon>Magnoliopsida</taxon>
        <taxon>eudicotyledons</taxon>
        <taxon>Gunneridae</taxon>
        <taxon>Pentapetalae</taxon>
        <taxon>asterids</taxon>
        <taxon>campanulids</taxon>
        <taxon>Asterales</taxon>
        <taxon>Asteraceae</taxon>
        <taxon>Asteroideae</taxon>
        <taxon>Anthemideae</taxon>
        <taxon>Anthemidinae</taxon>
        <taxon>Tanacetum</taxon>
    </lineage>
</organism>
<gene>
    <name evidence="1" type="ORF">Tci_930942</name>
</gene>
<dbReference type="AlphaFoldDB" id="A0A699XIG9"/>
<protein>
    <submittedName>
        <fullName evidence="1">Uncharacterized protein</fullName>
    </submittedName>
</protein>
<feature type="non-terminal residue" evidence="1">
    <location>
        <position position="59"/>
    </location>
</feature>